<dbReference type="Pfam" id="PF02870">
    <property type="entry name" value="Methyltransf_1N"/>
    <property type="match status" value="1"/>
</dbReference>
<dbReference type="PANTHER" id="PTHR10815">
    <property type="entry name" value="METHYLATED-DNA--PROTEIN-CYSTEINE METHYLTRANSFERASE"/>
    <property type="match status" value="1"/>
</dbReference>
<dbReference type="InterPro" id="IPR036388">
    <property type="entry name" value="WH-like_DNA-bd_sf"/>
</dbReference>
<reference evidence="12 13" key="1">
    <citation type="submission" date="2011-01" db="EMBL/GenBank/DDBJ databases">
        <authorList>
            <person name="Muzny D."/>
            <person name="Qin X."/>
            <person name="Buhay C."/>
            <person name="Dugan-Rocha S."/>
            <person name="Ding Y."/>
            <person name="Chen G."/>
            <person name="Hawes A."/>
            <person name="Holder M."/>
            <person name="Jhangiani S."/>
            <person name="Johnson A."/>
            <person name="Khan Z."/>
            <person name="Li Z."/>
            <person name="Liu W."/>
            <person name="Liu X."/>
            <person name="Perez L."/>
            <person name="Shen H."/>
            <person name="Wang Q."/>
            <person name="Watt J."/>
            <person name="Xi L."/>
            <person name="Xin Y."/>
            <person name="Zhou J."/>
            <person name="Deng J."/>
            <person name="Jiang H."/>
            <person name="Liu Y."/>
            <person name="Qu J."/>
            <person name="Song X.-Z."/>
            <person name="Zhang L."/>
            <person name="Villasana D."/>
            <person name="Johnson A."/>
            <person name="Liu J."/>
            <person name="Liyanage D."/>
            <person name="Lorensuhewa L."/>
            <person name="Robinson T."/>
            <person name="Song A."/>
            <person name="Song B.-B."/>
            <person name="Dinh H."/>
            <person name="Thornton R."/>
            <person name="Coyle M."/>
            <person name="Francisco L."/>
            <person name="Jackson L."/>
            <person name="Javaid M."/>
            <person name="Korchina V."/>
            <person name="Kovar C."/>
            <person name="Mata R."/>
            <person name="Mathew T."/>
            <person name="Ngo R."/>
            <person name="Nguyen L."/>
            <person name="Nguyen N."/>
            <person name="Okwuonu G."/>
            <person name="Ongeri F."/>
            <person name="Pham C."/>
            <person name="Simmons D."/>
            <person name="Wilczek-Boney K."/>
            <person name="Hale W."/>
            <person name="Jakkamsetti A."/>
            <person name="Pham P."/>
            <person name="Ruth R."/>
            <person name="San Lucas F."/>
            <person name="Warren J."/>
            <person name="Zhang J."/>
            <person name="Zhao Z."/>
            <person name="Zhou C."/>
            <person name="Zhu D."/>
            <person name="Lee S."/>
            <person name="Bess C."/>
            <person name="Blankenburg K."/>
            <person name="Forbes L."/>
            <person name="Fu Q."/>
            <person name="Gubbala S."/>
            <person name="Hirani K."/>
            <person name="Jayaseelan J.C."/>
            <person name="Lara F."/>
            <person name="Munidasa M."/>
            <person name="Palculict T."/>
            <person name="Patil S."/>
            <person name="Pu L.-L."/>
            <person name="Saada N."/>
            <person name="Tang L."/>
            <person name="Weissenberger G."/>
            <person name="Zhu Y."/>
            <person name="Hemphill L."/>
            <person name="Shang Y."/>
            <person name="Youmans B."/>
            <person name="Ayvaz T."/>
            <person name="Ross M."/>
            <person name="Santibanez J."/>
            <person name="Aqrawi P."/>
            <person name="Gross S."/>
            <person name="Joshi V."/>
            <person name="Fowler G."/>
            <person name="Nazareth L."/>
            <person name="Reid J."/>
            <person name="Worley K."/>
            <person name="Petrosino J."/>
            <person name="Highlander S."/>
            <person name="Gibbs R."/>
        </authorList>
    </citation>
    <scope>NUCLEOTIDE SEQUENCE [LARGE SCALE GENOMIC DNA]</scope>
    <source>
        <strain evidence="12 13">ATCC 25644</strain>
    </source>
</reference>
<evidence type="ECO:0000256" key="4">
    <source>
        <dbReference type="ARBA" id="ARBA00022603"/>
    </source>
</evidence>
<comment type="caution">
    <text evidence="12">The sequence shown here is derived from an EMBL/GenBank/DDBJ whole genome shotgun (WGS) entry which is preliminary data.</text>
</comment>
<dbReference type="Proteomes" id="UP000004099">
    <property type="component" value="Unassembled WGS sequence"/>
</dbReference>
<comment type="miscellaneous">
    <text evidence="9">This enzyme catalyzes only one turnover and therefore is not strictly catalytic. According to one definition, an enzyme is a biocatalyst that acts repeatedly and over many reaction cycles.</text>
</comment>
<dbReference type="Pfam" id="PF01035">
    <property type="entry name" value="DNA_binding_1"/>
    <property type="match status" value="1"/>
</dbReference>
<dbReference type="InterPro" id="IPR036217">
    <property type="entry name" value="MethylDNA_cys_MeTrfase_DNAb"/>
</dbReference>
<feature type="active site" description="Nucleophile; methyl group acceptor" evidence="9">
    <location>
        <position position="124"/>
    </location>
</feature>
<dbReference type="HOGENOM" id="CLU_000445_52_2_9"/>
<feature type="domain" description="Methylated-DNA-[protein]-cysteine S-methyltransferase DNA binding" evidence="10">
    <location>
        <begin position="73"/>
        <end position="152"/>
    </location>
</feature>
<dbReference type="InterPro" id="IPR014048">
    <property type="entry name" value="MethylDNA_cys_MeTrfase_DNA-bd"/>
</dbReference>
<accession>E7FMU0</accession>
<dbReference type="FunFam" id="1.10.10.10:FF:000214">
    <property type="entry name" value="Methylated-DNA--protein-cysteine methyltransferase"/>
    <property type="match status" value="1"/>
</dbReference>
<evidence type="ECO:0000313" key="13">
    <source>
        <dbReference type="Proteomes" id="UP000004099"/>
    </source>
</evidence>
<dbReference type="InterPro" id="IPR036631">
    <property type="entry name" value="MGMT_N_sf"/>
</dbReference>
<organism evidence="12 13">
    <name type="scientific">Ligilactobacillus ruminis ATCC 25644</name>
    <dbReference type="NCBI Taxonomy" id="525362"/>
    <lineage>
        <taxon>Bacteria</taxon>
        <taxon>Bacillati</taxon>
        <taxon>Bacillota</taxon>
        <taxon>Bacilli</taxon>
        <taxon>Lactobacillales</taxon>
        <taxon>Lactobacillaceae</taxon>
        <taxon>Ligilactobacillus</taxon>
    </lineage>
</organism>
<comment type="subcellular location">
    <subcellularLocation>
        <location evidence="9">Cytoplasm</location>
    </subcellularLocation>
</comment>
<dbReference type="GO" id="GO:0005737">
    <property type="term" value="C:cytoplasm"/>
    <property type="evidence" value="ECO:0007669"/>
    <property type="project" value="UniProtKB-SubCell"/>
</dbReference>
<evidence type="ECO:0000313" key="12">
    <source>
        <dbReference type="EMBL" id="EFZ35660.1"/>
    </source>
</evidence>
<protein>
    <recommendedName>
        <fullName evidence="9">Methylated-DNA--protein-cysteine methyltransferase</fullName>
        <ecNumber evidence="9">2.1.1.63</ecNumber>
    </recommendedName>
    <alternativeName>
        <fullName evidence="9">6-O-methylguanine-DNA methyltransferase</fullName>
        <shortName evidence="9">MGMT</shortName>
    </alternativeName>
    <alternativeName>
        <fullName evidence="9">O-6-methylguanine-DNA-alkyltransferase</fullName>
    </alternativeName>
</protein>
<evidence type="ECO:0000256" key="5">
    <source>
        <dbReference type="ARBA" id="ARBA00022679"/>
    </source>
</evidence>
<dbReference type="EC" id="2.1.1.63" evidence="9"/>
<evidence type="ECO:0000259" key="10">
    <source>
        <dbReference type="Pfam" id="PF01035"/>
    </source>
</evidence>
<comment type="catalytic activity">
    <reaction evidence="1 9">
        <text>a 4-O-methyl-thymidine in DNA + L-cysteinyl-[protein] = a thymidine in DNA + S-methyl-L-cysteinyl-[protein]</text>
        <dbReference type="Rhea" id="RHEA:53428"/>
        <dbReference type="Rhea" id="RHEA-COMP:10131"/>
        <dbReference type="Rhea" id="RHEA-COMP:10132"/>
        <dbReference type="Rhea" id="RHEA-COMP:13555"/>
        <dbReference type="Rhea" id="RHEA-COMP:13556"/>
        <dbReference type="ChEBI" id="CHEBI:29950"/>
        <dbReference type="ChEBI" id="CHEBI:82612"/>
        <dbReference type="ChEBI" id="CHEBI:137386"/>
        <dbReference type="ChEBI" id="CHEBI:137387"/>
        <dbReference type="EC" id="2.1.1.63"/>
    </reaction>
</comment>
<dbReference type="InterPro" id="IPR001497">
    <property type="entry name" value="MethylDNA_cys_MeTrfase_AS"/>
</dbReference>
<dbReference type="PANTHER" id="PTHR10815:SF5">
    <property type="entry name" value="METHYLATED-DNA--PROTEIN-CYSTEINE METHYLTRANSFERASE"/>
    <property type="match status" value="1"/>
</dbReference>
<gene>
    <name evidence="12" type="primary">ogt</name>
    <name evidence="12" type="ORF">HMPREF0542_10217</name>
</gene>
<proteinExistence type="inferred from homology"/>
<keyword evidence="7 9" id="KW-0234">DNA repair</keyword>
<dbReference type="RefSeq" id="WP_003692327.1">
    <property type="nucleotide sequence ID" value="NZ_AFYE01000011.1"/>
</dbReference>
<evidence type="ECO:0000256" key="9">
    <source>
        <dbReference type="HAMAP-Rule" id="MF_00772"/>
    </source>
</evidence>
<dbReference type="EMBL" id="ACGS02000016">
    <property type="protein sequence ID" value="EFZ35660.1"/>
    <property type="molecule type" value="Genomic_DNA"/>
</dbReference>
<comment type="similarity">
    <text evidence="2 9">Belongs to the MGMT family.</text>
</comment>
<evidence type="ECO:0000256" key="1">
    <source>
        <dbReference type="ARBA" id="ARBA00001286"/>
    </source>
</evidence>
<evidence type="ECO:0000256" key="7">
    <source>
        <dbReference type="ARBA" id="ARBA00023204"/>
    </source>
</evidence>
<sequence>MRTAYPFQFGTVFLEWEDDILTGLSFKEESHYISENEIASRTKFTDLVIKQIEEYLQGTRQTFDIKYRLTGTEFQRKVWKALLEIPYGETRSYKQIAEAIGKPNASRAVGMANSKNPILLLVPCHRVIGAKGSLTGYAGGLEMKQYLLNLERGIYYAAQNERIYPKGARMPPLL</sequence>
<dbReference type="CDD" id="cd06445">
    <property type="entry name" value="ATase"/>
    <property type="match status" value="1"/>
</dbReference>
<name>E7FMU0_9LACO</name>
<evidence type="ECO:0000259" key="11">
    <source>
        <dbReference type="Pfam" id="PF02870"/>
    </source>
</evidence>
<dbReference type="GO" id="GO:0006307">
    <property type="term" value="P:DNA alkylation repair"/>
    <property type="evidence" value="ECO:0007669"/>
    <property type="project" value="UniProtKB-UniRule"/>
</dbReference>
<dbReference type="GO" id="GO:0003908">
    <property type="term" value="F:methylated-DNA-[protein]-cysteine S-methyltransferase activity"/>
    <property type="evidence" value="ECO:0007669"/>
    <property type="project" value="UniProtKB-UniRule"/>
</dbReference>
<dbReference type="NCBIfam" id="TIGR00589">
    <property type="entry name" value="ogt"/>
    <property type="match status" value="1"/>
</dbReference>
<dbReference type="InterPro" id="IPR023546">
    <property type="entry name" value="MGMT"/>
</dbReference>
<dbReference type="AlphaFoldDB" id="E7FMU0"/>
<evidence type="ECO:0000256" key="3">
    <source>
        <dbReference type="ARBA" id="ARBA00022490"/>
    </source>
</evidence>
<dbReference type="InterPro" id="IPR008332">
    <property type="entry name" value="MethylG_MeTrfase_N"/>
</dbReference>
<dbReference type="HAMAP" id="MF_00772">
    <property type="entry name" value="OGT"/>
    <property type="match status" value="1"/>
</dbReference>
<dbReference type="Gene3D" id="3.30.160.70">
    <property type="entry name" value="Methylated DNA-protein cysteine methyltransferase domain"/>
    <property type="match status" value="1"/>
</dbReference>
<evidence type="ECO:0000256" key="8">
    <source>
        <dbReference type="ARBA" id="ARBA00049348"/>
    </source>
</evidence>
<comment type="function">
    <text evidence="9">Involved in the cellular defense against the biological effects of O6-methylguanine (O6-MeG) and O4-methylthymine (O4-MeT) in DNA. Repairs the methylated nucleobase in DNA by stoichiometrically transferring the methyl group to a cysteine residue in the enzyme. This is a suicide reaction: the enzyme is irreversibly inactivated.</text>
</comment>
<dbReference type="PROSITE" id="PS00374">
    <property type="entry name" value="MGMT"/>
    <property type="match status" value="1"/>
</dbReference>
<keyword evidence="5 9" id="KW-0808">Transferase</keyword>
<evidence type="ECO:0000256" key="6">
    <source>
        <dbReference type="ARBA" id="ARBA00022763"/>
    </source>
</evidence>
<dbReference type="SUPFAM" id="SSF46767">
    <property type="entry name" value="Methylated DNA-protein cysteine methyltransferase, C-terminal domain"/>
    <property type="match status" value="1"/>
</dbReference>
<keyword evidence="3 9" id="KW-0963">Cytoplasm</keyword>
<dbReference type="Gene3D" id="1.10.10.10">
    <property type="entry name" value="Winged helix-like DNA-binding domain superfamily/Winged helix DNA-binding domain"/>
    <property type="match status" value="1"/>
</dbReference>
<keyword evidence="6 9" id="KW-0227">DNA damage</keyword>
<dbReference type="GO" id="GO:0032259">
    <property type="term" value="P:methylation"/>
    <property type="evidence" value="ECO:0007669"/>
    <property type="project" value="UniProtKB-KW"/>
</dbReference>
<comment type="catalytic activity">
    <reaction evidence="8 9">
        <text>a 6-O-methyl-2'-deoxyguanosine in DNA + L-cysteinyl-[protein] = S-methyl-L-cysteinyl-[protein] + a 2'-deoxyguanosine in DNA</text>
        <dbReference type="Rhea" id="RHEA:24000"/>
        <dbReference type="Rhea" id="RHEA-COMP:10131"/>
        <dbReference type="Rhea" id="RHEA-COMP:10132"/>
        <dbReference type="Rhea" id="RHEA-COMP:11367"/>
        <dbReference type="Rhea" id="RHEA-COMP:11368"/>
        <dbReference type="ChEBI" id="CHEBI:29950"/>
        <dbReference type="ChEBI" id="CHEBI:82612"/>
        <dbReference type="ChEBI" id="CHEBI:85445"/>
        <dbReference type="ChEBI" id="CHEBI:85448"/>
        <dbReference type="EC" id="2.1.1.63"/>
    </reaction>
</comment>
<keyword evidence="4 9" id="KW-0489">Methyltransferase</keyword>
<dbReference type="SUPFAM" id="SSF53155">
    <property type="entry name" value="Methylated DNA-protein cysteine methyltransferase domain"/>
    <property type="match status" value="1"/>
</dbReference>
<feature type="domain" description="Methylguanine DNA methyltransferase ribonuclease-like" evidence="11">
    <location>
        <begin position="3"/>
        <end position="66"/>
    </location>
</feature>
<evidence type="ECO:0000256" key="2">
    <source>
        <dbReference type="ARBA" id="ARBA00008711"/>
    </source>
</evidence>